<proteinExistence type="predicted"/>
<evidence type="ECO:0000256" key="2">
    <source>
        <dbReference type="SAM" id="Phobius"/>
    </source>
</evidence>
<reference evidence="3 4" key="1">
    <citation type="submission" date="2021-01" db="EMBL/GenBank/DDBJ databases">
        <title>Whole genome shotgun sequence of Planotetraspora kaengkrachanensis NBRC 104272.</title>
        <authorList>
            <person name="Komaki H."/>
            <person name="Tamura T."/>
        </authorList>
    </citation>
    <scope>NUCLEOTIDE SEQUENCE [LARGE SCALE GENOMIC DNA]</scope>
    <source>
        <strain evidence="3 4">NBRC 104272</strain>
    </source>
</reference>
<organism evidence="3 4">
    <name type="scientific">Planotetraspora kaengkrachanensis</name>
    <dbReference type="NCBI Taxonomy" id="575193"/>
    <lineage>
        <taxon>Bacteria</taxon>
        <taxon>Bacillati</taxon>
        <taxon>Actinomycetota</taxon>
        <taxon>Actinomycetes</taxon>
        <taxon>Streptosporangiales</taxon>
        <taxon>Streptosporangiaceae</taxon>
        <taxon>Planotetraspora</taxon>
    </lineage>
</organism>
<dbReference type="EMBL" id="BONV01000017">
    <property type="protein sequence ID" value="GIG80890.1"/>
    <property type="molecule type" value="Genomic_DNA"/>
</dbReference>
<gene>
    <name evidence="3" type="ORF">Pka01_40170</name>
</gene>
<feature type="transmembrane region" description="Helical" evidence="2">
    <location>
        <begin position="62"/>
        <end position="87"/>
    </location>
</feature>
<feature type="compositionally biased region" description="Pro residues" evidence="1">
    <location>
        <begin position="301"/>
        <end position="313"/>
    </location>
</feature>
<evidence type="ECO:0000256" key="1">
    <source>
        <dbReference type="SAM" id="MobiDB-lite"/>
    </source>
</evidence>
<keyword evidence="2" id="KW-0812">Transmembrane</keyword>
<keyword evidence="4" id="KW-1185">Reference proteome</keyword>
<feature type="compositionally biased region" description="Polar residues" evidence="1">
    <location>
        <begin position="31"/>
        <end position="47"/>
    </location>
</feature>
<protein>
    <submittedName>
        <fullName evidence="3">Uncharacterized protein</fullName>
    </submittedName>
</protein>
<feature type="region of interest" description="Disordered" evidence="1">
    <location>
        <begin position="28"/>
        <end position="58"/>
    </location>
</feature>
<keyword evidence="2" id="KW-0472">Membrane</keyword>
<accession>A0A8J3V579</accession>
<dbReference type="RefSeq" id="WP_203884282.1">
    <property type="nucleotide sequence ID" value="NZ_BAABHH010000025.1"/>
</dbReference>
<evidence type="ECO:0000313" key="3">
    <source>
        <dbReference type="EMBL" id="GIG80890.1"/>
    </source>
</evidence>
<dbReference type="AlphaFoldDB" id="A0A8J3V579"/>
<dbReference type="Proteomes" id="UP000630097">
    <property type="component" value="Unassembled WGS sequence"/>
</dbReference>
<sequence length="321" mass="33752">MTDPLIPNERDLPGGRHAQRRAHLMAEMTRHSQNAHDASPTPVTSLPQEPGSPRRSRLRRPLVGRLAIGAVAAAAATVAAVAGTVMFGQNASTAQAAVTCSKDHDYVVARIMDPLADQKRLRNDFRACGFDIDLKLVPASPSVVGTIVMMEGHQKIDTIDDPSCRTASGAQCPIGLRIEAGFTGKATVVLGRAARPGEPYTSTNTSAAKGEVLEGVSVEGRTVAEVEALIAQKHLTIAHYNVQWSLPDGRGYGDLTPRSKIDPTWQVTSVEPYAPGQVMLMIKPAGPVPSDIMKKIEDAGAPPPAVPGSPGSPEPTATSGS</sequence>
<keyword evidence="2" id="KW-1133">Transmembrane helix</keyword>
<name>A0A8J3V579_9ACTN</name>
<comment type="caution">
    <text evidence="3">The sequence shown here is derived from an EMBL/GenBank/DDBJ whole genome shotgun (WGS) entry which is preliminary data.</text>
</comment>
<feature type="region of interest" description="Disordered" evidence="1">
    <location>
        <begin position="291"/>
        <end position="321"/>
    </location>
</feature>
<evidence type="ECO:0000313" key="4">
    <source>
        <dbReference type="Proteomes" id="UP000630097"/>
    </source>
</evidence>